<sequence length="111" mass="12421">MASILPYQFEPESDDEMTEVADRQVNTVYLGKCLQFAYAAFTPNAESAALPLGSVQPFRAQQQKFIRSTYLNFVRGVCAPLRVRFGRGRNKPSLQEDIEPNGFHSTALSAF</sequence>
<dbReference type="EMBL" id="JAMKFB020000711">
    <property type="protein sequence ID" value="KAL0148136.1"/>
    <property type="molecule type" value="Genomic_DNA"/>
</dbReference>
<feature type="non-terminal residue" evidence="1">
    <location>
        <position position="111"/>
    </location>
</feature>
<evidence type="ECO:0000313" key="2">
    <source>
        <dbReference type="Proteomes" id="UP001529510"/>
    </source>
</evidence>
<keyword evidence="2" id="KW-1185">Reference proteome</keyword>
<reference evidence="1 2" key="1">
    <citation type="submission" date="2024-05" db="EMBL/GenBank/DDBJ databases">
        <title>Genome sequencing and assembly of Indian major carp, Cirrhinus mrigala (Hamilton, 1822).</title>
        <authorList>
            <person name="Mohindra V."/>
            <person name="Chowdhury L.M."/>
            <person name="Lal K."/>
            <person name="Jena J.K."/>
        </authorList>
    </citation>
    <scope>NUCLEOTIDE SEQUENCE [LARGE SCALE GENOMIC DNA]</scope>
    <source>
        <strain evidence="1">CM1030</strain>
        <tissue evidence="1">Blood</tissue>
    </source>
</reference>
<comment type="caution">
    <text evidence="1">The sequence shown here is derived from an EMBL/GenBank/DDBJ whole genome shotgun (WGS) entry which is preliminary data.</text>
</comment>
<evidence type="ECO:0000313" key="1">
    <source>
        <dbReference type="EMBL" id="KAL0148136.1"/>
    </source>
</evidence>
<gene>
    <name evidence="1" type="ORF">M9458_056538</name>
</gene>
<organism evidence="1 2">
    <name type="scientific">Cirrhinus mrigala</name>
    <name type="common">Mrigala</name>
    <dbReference type="NCBI Taxonomy" id="683832"/>
    <lineage>
        <taxon>Eukaryota</taxon>
        <taxon>Metazoa</taxon>
        <taxon>Chordata</taxon>
        <taxon>Craniata</taxon>
        <taxon>Vertebrata</taxon>
        <taxon>Euteleostomi</taxon>
        <taxon>Actinopterygii</taxon>
        <taxon>Neopterygii</taxon>
        <taxon>Teleostei</taxon>
        <taxon>Ostariophysi</taxon>
        <taxon>Cypriniformes</taxon>
        <taxon>Cyprinidae</taxon>
        <taxon>Labeoninae</taxon>
        <taxon>Labeonini</taxon>
        <taxon>Cirrhinus</taxon>
    </lineage>
</organism>
<protein>
    <submittedName>
        <fullName evidence="1">Uncharacterized protein</fullName>
    </submittedName>
</protein>
<name>A0ABD0MH77_CIRMR</name>
<dbReference type="Proteomes" id="UP001529510">
    <property type="component" value="Unassembled WGS sequence"/>
</dbReference>
<proteinExistence type="predicted"/>
<accession>A0ABD0MH77</accession>
<dbReference type="AlphaFoldDB" id="A0ABD0MH77"/>